<keyword evidence="5" id="KW-0067">ATP-binding</keyword>
<dbReference type="AlphaFoldDB" id="T1G6H3"/>
<dbReference type="EMBL" id="KB097528">
    <property type="protein sequence ID" value="ESN95367.1"/>
    <property type="molecule type" value="Genomic_DNA"/>
</dbReference>
<dbReference type="STRING" id="6412.T1G6H3"/>
<evidence type="ECO:0000313" key="7">
    <source>
        <dbReference type="EMBL" id="ESN95367.1"/>
    </source>
</evidence>
<keyword evidence="6" id="KW-0143">Chaperone</keyword>
<dbReference type="Proteomes" id="UP000015101">
    <property type="component" value="Unassembled WGS sequence"/>
</dbReference>
<reference evidence="9" key="1">
    <citation type="submission" date="2012-12" db="EMBL/GenBank/DDBJ databases">
        <authorList>
            <person name="Hellsten U."/>
            <person name="Grimwood J."/>
            <person name="Chapman J.A."/>
            <person name="Shapiro H."/>
            <person name="Aerts A."/>
            <person name="Otillar R.P."/>
            <person name="Terry A.Y."/>
            <person name="Boore J.L."/>
            <person name="Simakov O."/>
            <person name="Marletaz F."/>
            <person name="Cho S.-J."/>
            <person name="Edsinger-Gonzales E."/>
            <person name="Havlak P."/>
            <person name="Kuo D.-H."/>
            <person name="Larsson T."/>
            <person name="Lv J."/>
            <person name="Arendt D."/>
            <person name="Savage R."/>
            <person name="Osoegawa K."/>
            <person name="de Jong P."/>
            <person name="Lindberg D.R."/>
            <person name="Seaver E.C."/>
            <person name="Weisblat D.A."/>
            <person name="Putnam N.H."/>
            <person name="Grigoriev I.V."/>
            <person name="Rokhsar D.S."/>
        </authorList>
    </citation>
    <scope>NUCLEOTIDE SEQUENCE</scope>
</reference>
<dbReference type="EnsemblMetazoa" id="HelroT86819">
    <property type="protein sequence ID" value="HelroP86819"/>
    <property type="gene ID" value="HelroG86819"/>
</dbReference>
<dbReference type="SUPFAM" id="SSF48592">
    <property type="entry name" value="GroEL equatorial domain-like"/>
    <property type="match status" value="1"/>
</dbReference>
<proteinExistence type="inferred from homology"/>
<dbReference type="RefSeq" id="XP_009026469.1">
    <property type="nucleotide sequence ID" value="XM_009028221.1"/>
</dbReference>
<keyword evidence="4" id="KW-0547">Nucleotide-binding</keyword>
<evidence type="ECO:0000256" key="6">
    <source>
        <dbReference type="ARBA" id="ARBA00023186"/>
    </source>
</evidence>
<reference evidence="8" key="3">
    <citation type="submission" date="2015-06" db="UniProtKB">
        <authorList>
            <consortium name="EnsemblMetazoa"/>
        </authorList>
    </citation>
    <scope>IDENTIFICATION</scope>
</reference>
<keyword evidence="9" id="KW-1185">Reference proteome</keyword>
<dbReference type="PANTHER" id="PTHR11353">
    <property type="entry name" value="CHAPERONIN"/>
    <property type="match status" value="1"/>
</dbReference>
<dbReference type="GO" id="GO:0016887">
    <property type="term" value="F:ATP hydrolysis activity"/>
    <property type="evidence" value="ECO:0007669"/>
    <property type="project" value="InterPro"/>
</dbReference>
<dbReference type="FunFam" id="1.10.560.10:FF:000058">
    <property type="entry name" value="T-complex protein 1 subunit zeta"/>
    <property type="match status" value="1"/>
</dbReference>
<evidence type="ECO:0000256" key="2">
    <source>
        <dbReference type="ARBA" id="ARBA00008020"/>
    </source>
</evidence>
<organism evidence="8 9">
    <name type="scientific">Helobdella robusta</name>
    <name type="common">Californian leech</name>
    <dbReference type="NCBI Taxonomy" id="6412"/>
    <lineage>
        <taxon>Eukaryota</taxon>
        <taxon>Metazoa</taxon>
        <taxon>Spiralia</taxon>
        <taxon>Lophotrochozoa</taxon>
        <taxon>Annelida</taxon>
        <taxon>Clitellata</taxon>
        <taxon>Hirudinea</taxon>
        <taxon>Rhynchobdellida</taxon>
        <taxon>Glossiphoniidae</taxon>
        <taxon>Helobdella</taxon>
    </lineage>
</organism>
<gene>
    <name evidence="8" type="primary">20216670</name>
    <name evidence="7" type="ORF">HELRODRAFT_86819</name>
</gene>
<dbReference type="CTD" id="20216670"/>
<reference evidence="7 9" key="2">
    <citation type="journal article" date="2013" name="Nature">
        <title>Insights into bilaterian evolution from three spiralian genomes.</title>
        <authorList>
            <person name="Simakov O."/>
            <person name="Marletaz F."/>
            <person name="Cho S.J."/>
            <person name="Edsinger-Gonzales E."/>
            <person name="Havlak P."/>
            <person name="Hellsten U."/>
            <person name="Kuo D.H."/>
            <person name="Larsson T."/>
            <person name="Lv J."/>
            <person name="Arendt D."/>
            <person name="Savage R."/>
            <person name="Osoegawa K."/>
            <person name="de Jong P."/>
            <person name="Grimwood J."/>
            <person name="Chapman J.A."/>
            <person name="Shapiro H."/>
            <person name="Aerts A."/>
            <person name="Otillar R.P."/>
            <person name="Terry A.Y."/>
            <person name="Boore J.L."/>
            <person name="Grigoriev I.V."/>
            <person name="Lindberg D.R."/>
            <person name="Seaver E.C."/>
            <person name="Weisblat D.A."/>
            <person name="Putnam N.H."/>
            <person name="Rokhsar D.S."/>
        </authorList>
    </citation>
    <scope>NUCLEOTIDE SEQUENCE</scope>
</reference>
<protein>
    <submittedName>
        <fullName evidence="7 8">Uncharacterized protein</fullName>
    </submittedName>
</protein>
<evidence type="ECO:0000256" key="4">
    <source>
        <dbReference type="ARBA" id="ARBA00022741"/>
    </source>
</evidence>
<dbReference type="GO" id="GO:0140662">
    <property type="term" value="F:ATP-dependent protein folding chaperone"/>
    <property type="evidence" value="ECO:0007669"/>
    <property type="project" value="InterPro"/>
</dbReference>
<keyword evidence="3" id="KW-0963">Cytoplasm</keyword>
<dbReference type="GO" id="GO:0005737">
    <property type="term" value="C:cytoplasm"/>
    <property type="evidence" value="ECO:0007669"/>
    <property type="project" value="UniProtKB-SubCell"/>
</dbReference>
<dbReference type="GeneID" id="20216670"/>
<evidence type="ECO:0000313" key="8">
    <source>
        <dbReference type="EnsemblMetazoa" id="HelroP86819"/>
    </source>
</evidence>
<dbReference type="eggNOG" id="KOG0359">
    <property type="taxonomic scope" value="Eukaryota"/>
</dbReference>
<dbReference type="InterPro" id="IPR027413">
    <property type="entry name" value="GROEL-like_equatorial_sf"/>
</dbReference>
<evidence type="ECO:0000256" key="1">
    <source>
        <dbReference type="ARBA" id="ARBA00004496"/>
    </source>
</evidence>
<dbReference type="InParanoid" id="T1G6H3"/>
<sequence length="88" mass="9346">ALAINISAVKGLQEVLKSNLGPKGKMKIKEILTRDGNVLLIYFAVHKMVSSLIAKVTTAQDGITGDGTISNCPIIGKQVSLVIEENVK</sequence>
<evidence type="ECO:0000256" key="5">
    <source>
        <dbReference type="ARBA" id="ARBA00022840"/>
    </source>
</evidence>
<dbReference type="EMBL" id="AMQM01006839">
    <property type="status" value="NOT_ANNOTATED_CDS"/>
    <property type="molecule type" value="Genomic_DNA"/>
</dbReference>
<dbReference type="Gene3D" id="1.10.560.10">
    <property type="entry name" value="GroEL-like equatorial domain"/>
    <property type="match status" value="1"/>
</dbReference>
<dbReference type="GO" id="GO:0005524">
    <property type="term" value="F:ATP binding"/>
    <property type="evidence" value="ECO:0007669"/>
    <property type="project" value="UniProtKB-KW"/>
</dbReference>
<comment type="subcellular location">
    <subcellularLocation>
        <location evidence="1">Cytoplasm</location>
    </subcellularLocation>
</comment>
<evidence type="ECO:0000256" key="3">
    <source>
        <dbReference type="ARBA" id="ARBA00022490"/>
    </source>
</evidence>
<dbReference type="OrthoDB" id="7346962at2759"/>
<comment type="similarity">
    <text evidence="2">Belongs to the TCP-1 chaperonin family.</text>
</comment>
<dbReference type="HOGENOM" id="CLU_2475261_0_0_1"/>
<accession>T1G6H3</accession>
<evidence type="ECO:0000313" key="9">
    <source>
        <dbReference type="Proteomes" id="UP000015101"/>
    </source>
</evidence>
<dbReference type="GO" id="GO:0051082">
    <property type="term" value="F:unfolded protein binding"/>
    <property type="evidence" value="ECO:0007669"/>
    <property type="project" value="InterPro"/>
</dbReference>
<dbReference type="KEGG" id="hro:HELRODRAFT_86819"/>
<name>T1G6H3_HELRO</name>
<dbReference type="PROSITE" id="PS00995">
    <property type="entry name" value="TCP1_3"/>
    <property type="match status" value="1"/>
</dbReference>
<dbReference type="InterPro" id="IPR017998">
    <property type="entry name" value="Chaperone_TCP-1"/>
</dbReference>
<dbReference type="InterPro" id="IPR002194">
    <property type="entry name" value="Chaperonin_TCP-1_CS"/>
</dbReference>